<reference evidence="1" key="1">
    <citation type="journal article" date="2023" name="G3 (Bethesda)">
        <title>Whole genome assembly and annotation of the endangered Caribbean coral Acropora cervicornis.</title>
        <authorList>
            <person name="Selwyn J.D."/>
            <person name="Vollmer S.V."/>
        </authorList>
    </citation>
    <scope>NUCLEOTIDE SEQUENCE</scope>
    <source>
        <strain evidence="1">K2</strain>
    </source>
</reference>
<sequence>MTSAAWILISQYTRIALETVLEAVLSPRGFYVLVPRLVEFPEPRVREPVKPPVCQLIELLELHHQLLELHELVICQLAEFLGQPVERRGLELVVSQDTRVAHSIFECNIQKVTKTFTVFDASLCVNLFLPYLGEVLMGINIYDPLADPCYGLLEIKCPFSKRAETLEQASVDPAFYLEKIGDNFYLKRGHSSGYYEQTNEVCVDTIPFDNIYWSTQLV</sequence>
<evidence type="ECO:0008006" key="3">
    <source>
        <dbReference type="Google" id="ProtNLM"/>
    </source>
</evidence>
<dbReference type="AlphaFoldDB" id="A0AAD9QIR7"/>
<dbReference type="Proteomes" id="UP001249851">
    <property type="component" value="Unassembled WGS sequence"/>
</dbReference>
<evidence type="ECO:0000313" key="1">
    <source>
        <dbReference type="EMBL" id="KAK2561666.1"/>
    </source>
</evidence>
<comment type="caution">
    <text evidence="1">The sequence shown here is derived from an EMBL/GenBank/DDBJ whole genome shotgun (WGS) entry which is preliminary data.</text>
</comment>
<protein>
    <recommendedName>
        <fullName evidence="3">YqaJ viral recombinase domain-containing protein</fullName>
    </recommendedName>
</protein>
<organism evidence="1 2">
    <name type="scientific">Acropora cervicornis</name>
    <name type="common">Staghorn coral</name>
    <dbReference type="NCBI Taxonomy" id="6130"/>
    <lineage>
        <taxon>Eukaryota</taxon>
        <taxon>Metazoa</taxon>
        <taxon>Cnidaria</taxon>
        <taxon>Anthozoa</taxon>
        <taxon>Hexacorallia</taxon>
        <taxon>Scleractinia</taxon>
        <taxon>Astrocoeniina</taxon>
        <taxon>Acroporidae</taxon>
        <taxon>Acropora</taxon>
    </lineage>
</organism>
<accession>A0AAD9QIR7</accession>
<gene>
    <name evidence="1" type="ORF">P5673_015019</name>
</gene>
<name>A0AAD9QIR7_ACRCE</name>
<evidence type="ECO:0000313" key="2">
    <source>
        <dbReference type="Proteomes" id="UP001249851"/>
    </source>
</evidence>
<proteinExistence type="predicted"/>
<reference evidence="1" key="2">
    <citation type="journal article" date="2023" name="Science">
        <title>Genomic signatures of disease resistance in endangered staghorn corals.</title>
        <authorList>
            <person name="Vollmer S.V."/>
            <person name="Selwyn J.D."/>
            <person name="Despard B.A."/>
            <person name="Roesel C.L."/>
        </authorList>
    </citation>
    <scope>NUCLEOTIDE SEQUENCE</scope>
    <source>
        <strain evidence="1">K2</strain>
    </source>
</reference>
<dbReference type="EMBL" id="JARQWQ010000031">
    <property type="protein sequence ID" value="KAK2561666.1"/>
    <property type="molecule type" value="Genomic_DNA"/>
</dbReference>
<keyword evidence="2" id="KW-1185">Reference proteome</keyword>